<evidence type="ECO:0000256" key="1">
    <source>
        <dbReference type="PROSITE-ProRule" id="PRU01005"/>
    </source>
</evidence>
<dbReference type="SMART" id="SM00254">
    <property type="entry name" value="ShKT"/>
    <property type="match status" value="1"/>
</dbReference>
<dbReference type="Gene3D" id="1.10.10.1870">
    <property type="entry name" value="ShTK domain-like"/>
    <property type="match status" value="1"/>
</dbReference>
<feature type="chain" id="PRO_5037608396" evidence="2">
    <location>
        <begin position="22"/>
        <end position="175"/>
    </location>
</feature>
<dbReference type="PROSITE" id="PS51670">
    <property type="entry name" value="SHKT"/>
    <property type="match status" value="1"/>
</dbReference>
<organism evidence="4 5">
    <name type="scientific">Meloidogyne incognita</name>
    <name type="common">Southern root-knot nematode worm</name>
    <name type="synonym">Oxyuris incognita</name>
    <dbReference type="NCBI Taxonomy" id="6306"/>
    <lineage>
        <taxon>Eukaryota</taxon>
        <taxon>Metazoa</taxon>
        <taxon>Ecdysozoa</taxon>
        <taxon>Nematoda</taxon>
        <taxon>Chromadorea</taxon>
        <taxon>Rhabditida</taxon>
        <taxon>Tylenchina</taxon>
        <taxon>Tylenchomorpha</taxon>
        <taxon>Tylenchoidea</taxon>
        <taxon>Meloidogynidae</taxon>
        <taxon>Meloidogyninae</taxon>
        <taxon>Meloidogyne</taxon>
        <taxon>Meloidogyne incognita group</taxon>
    </lineage>
</organism>
<feature type="domain" description="ShKT" evidence="3">
    <location>
        <begin position="85"/>
        <end position="119"/>
    </location>
</feature>
<keyword evidence="2" id="KW-0732">Signal</keyword>
<keyword evidence="4" id="KW-1185">Reference proteome</keyword>
<sequence>MSTNNLFFIFIFSISPFSVISLPRHYNQNNQNQLLQQNNNFQNLQRNSASISSISACLFCSLCGLPENPSPWSRPTTTLINKNKCEDKSNKCNEFVKLCDDGIYKYFLRSHCPYTCGICTNTTTTTKTLKEKITNTKTITNNNNIKTNKTFTKNINKTQNNKNIQNNVKTKKSRN</sequence>
<evidence type="ECO:0000256" key="2">
    <source>
        <dbReference type="SAM" id="SignalP"/>
    </source>
</evidence>
<keyword evidence="1" id="KW-1015">Disulfide bond</keyword>
<feature type="signal peptide" evidence="2">
    <location>
        <begin position="1"/>
        <end position="21"/>
    </location>
</feature>
<protein>
    <submittedName>
        <fullName evidence="5">ShKT domain-containing protein</fullName>
    </submittedName>
</protein>
<dbReference type="AlphaFoldDB" id="A0A914NBF9"/>
<evidence type="ECO:0000313" key="5">
    <source>
        <dbReference type="WBParaSite" id="Minc3s05133g37649"/>
    </source>
</evidence>
<dbReference type="Pfam" id="PF01549">
    <property type="entry name" value="ShK"/>
    <property type="match status" value="1"/>
</dbReference>
<proteinExistence type="predicted"/>
<feature type="disulfide bond" evidence="1">
    <location>
        <begin position="85"/>
        <end position="119"/>
    </location>
</feature>
<name>A0A914NBF9_MELIC</name>
<accession>A0A914NBF9</accession>
<comment type="caution">
    <text evidence="1">Lacks conserved residue(s) required for the propagation of feature annotation.</text>
</comment>
<reference evidence="5" key="1">
    <citation type="submission" date="2022-11" db="UniProtKB">
        <authorList>
            <consortium name="WormBaseParasite"/>
        </authorList>
    </citation>
    <scope>IDENTIFICATION</scope>
</reference>
<dbReference type="WBParaSite" id="Minc3s05133g37649">
    <property type="protein sequence ID" value="Minc3s05133g37649"/>
    <property type="gene ID" value="Minc3s05133g37649"/>
</dbReference>
<evidence type="ECO:0000259" key="3">
    <source>
        <dbReference type="PROSITE" id="PS51670"/>
    </source>
</evidence>
<evidence type="ECO:0000313" key="4">
    <source>
        <dbReference type="Proteomes" id="UP000887563"/>
    </source>
</evidence>
<dbReference type="InterPro" id="IPR003582">
    <property type="entry name" value="ShKT_dom"/>
</dbReference>
<dbReference type="Proteomes" id="UP000887563">
    <property type="component" value="Unplaced"/>
</dbReference>